<sequence length="286" mass="32146">LSDEAKAKLQQAWKHCEYLIIDEYSMIAKSFLALMSRNISIAKEGSDSHYPDHSFGGVNVILCGDLHQFPPVAQPAAESLFRPINLASDSADCQLGRVIYEEFSAVVILREQMRVTDPVWQDFLHHLRYGRVQERHMQIVQSLIISNPTAIVDFGEDPWSSASLVTPCHAVRKAWNNASVRYCCAETGRQLYICTADDTIGGQDLTWSERYAVAGRGKSDKRRKNKDLPWKLELAEGMKLMVTDNVETDLDVTNRARGELIGIVLHPEEPEPPAAEASIINLQWLP</sequence>
<organism evidence="3 4">
    <name type="scientific">Amanita muscaria (strain Koide BX008)</name>
    <dbReference type="NCBI Taxonomy" id="946122"/>
    <lineage>
        <taxon>Eukaryota</taxon>
        <taxon>Fungi</taxon>
        <taxon>Dikarya</taxon>
        <taxon>Basidiomycota</taxon>
        <taxon>Agaricomycotina</taxon>
        <taxon>Agaricomycetes</taxon>
        <taxon>Agaricomycetidae</taxon>
        <taxon>Agaricales</taxon>
        <taxon>Pluteineae</taxon>
        <taxon>Amanitaceae</taxon>
        <taxon>Amanita</taxon>
    </lineage>
</organism>
<dbReference type="GO" id="GO:0006310">
    <property type="term" value="P:DNA recombination"/>
    <property type="evidence" value="ECO:0007669"/>
    <property type="project" value="UniProtKB-KW"/>
</dbReference>
<gene>
    <name evidence="3" type="ORF">M378DRAFT_30506</name>
</gene>
<dbReference type="GO" id="GO:0006281">
    <property type="term" value="P:DNA repair"/>
    <property type="evidence" value="ECO:0007669"/>
    <property type="project" value="UniProtKB-KW"/>
</dbReference>
<evidence type="ECO:0000256" key="1">
    <source>
        <dbReference type="RuleBase" id="RU363044"/>
    </source>
</evidence>
<dbReference type="GO" id="GO:0043139">
    <property type="term" value="F:5'-3' DNA helicase activity"/>
    <property type="evidence" value="ECO:0007669"/>
    <property type="project" value="UniProtKB-EC"/>
</dbReference>
<dbReference type="GO" id="GO:0016887">
    <property type="term" value="F:ATP hydrolysis activity"/>
    <property type="evidence" value="ECO:0007669"/>
    <property type="project" value="RHEA"/>
</dbReference>
<dbReference type="EMBL" id="KN818379">
    <property type="protein sequence ID" value="KIL57191.1"/>
    <property type="molecule type" value="Genomic_DNA"/>
</dbReference>
<dbReference type="InterPro" id="IPR027417">
    <property type="entry name" value="P-loop_NTPase"/>
</dbReference>
<keyword evidence="1" id="KW-0067">ATP-binding</keyword>
<evidence type="ECO:0000313" key="4">
    <source>
        <dbReference type="Proteomes" id="UP000054549"/>
    </source>
</evidence>
<dbReference type="InterPro" id="IPR051055">
    <property type="entry name" value="PIF1_helicase"/>
</dbReference>
<name>A0A0C2WKH0_AMAMK</name>
<evidence type="ECO:0000313" key="3">
    <source>
        <dbReference type="EMBL" id="KIL57191.1"/>
    </source>
</evidence>
<keyword evidence="1" id="KW-0347">Helicase</keyword>
<dbReference type="GO" id="GO:0000723">
    <property type="term" value="P:telomere maintenance"/>
    <property type="evidence" value="ECO:0007669"/>
    <property type="project" value="InterPro"/>
</dbReference>
<proteinExistence type="inferred from homology"/>
<dbReference type="InterPro" id="IPR010285">
    <property type="entry name" value="DNA_helicase_pif1-like_DEAD"/>
</dbReference>
<dbReference type="SUPFAM" id="SSF52540">
    <property type="entry name" value="P-loop containing nucleoside triphosphate hydrolases"/>
    <property type="match status" value="1"/>
</dbReference>
<dbReference type="Proteomes" id="UP000054549">
    <property type="component" value="Unassembled WGS sequence"/>
</dbReference>
<keyword evidence="1" id="KW-0378">Hydrolase</keyword>
<comment type="similarity">
    <text evidence="1">Belongs to the helicase family.</text>
</comment>
<keyword evidence="1" id="KW-0547">Nucleotide-binding</keyword>
<dbReference type="InParanoid" id="A0A0C2WKH0"/>
<protein>
    <recommendedName>
        <fullName evidence="1">ATP-dependent DNA helicase</fullName>
        <ecNumber evidence="1">5.6.2.3</ecNumber>
    </recommendedName>
</protein>
<feature type="non-terminal residue" evidence="3">
    <location>
        <position position="286"/>
    </location>
</feature>
<dbReference type="PANTHER" id="PTHR47642">
    <property type="entry name" value="ATP-DEPENDENT DNA HELICASE"/>
    <property type="match status" value="1"/>
</dbReference>
<keyword evidence="1" id="KW-0233">DNA recombination</keyword>
<dbReference type="HOGENOM" id="CLU_084958_0_0_1"/>
<dbReference type="PANTHER" id="PTHR47642:SF6">
    <property type="entry name" value="ATP-DEPENDENT DNA HELICASE"/>
    <property type="match status" value="1"/>
</dbReference>
<dbReference type="STRING" id="946122.A0A0C2WKH0"/>
<dbReference type="EC" id="5.6.2.3" evidence="1"/>
<comment type="catalytic activity">
    <reaction evidence="1">
        <text>ATP + H2O = ADP + phosphate + H(+)</text>
        <dbReference type="Rhea" id="RHEA:13065"/>
        <dbReference type="ChEBI" id="CHEBI:15377"/>
        <dbReference type="ChEBI" id="CHEBI:15378"/>
        <dbReference type="ChEBI" id="CHEBI:30616"/>
        <dbReference type="ChEBI" id="CHEBI:43474"/>
        <dbReference type="ChEBI" id="CHEBI:456216"/>
        <dbReference type="EC" id="5.6.2.3"/>
    </reaction>
</comment>
<dbReference type="AlphaFoldDB" id="A0A0C2WKH0"/>
<accession>A0A0C2WKH0</accession>
<keyword evidence="1" id="KW-0227">DNA damage</keyword>
<dbReference type="Gene3D" id="3.40.50.300">
    <property type="entry name" value="P-loop containing nucleotide triphosphate hydrolases"/>
    <property type="match status" value="1"/>
</dbReference>
<feature type="non-terminal residue" evidence="3">
    <location>
        <position position="1"/>
    </location>
</feature>
<dbReference type="OrthoDB" id="2986975at2759"/>
<reference evidence="3 4" key="1">
    <citation type="submission" date="2014-04" db="EMBL/GenBank/DDBJ databases">
        <title>Evolutionary Origins and Diversification of the Mycorrhizal Mutualists.</title>
        <authorList>
            <consortium name="DOE Joint Genome Institute"/>
            <consortium name="Mycorrhizal Genomics Consortium"/>
            <person name="Kohler A."/>
            <person name="Kuo A."/>
            <person name="Nagy L.G."/>
            <person name="Floudas D."/>
            <person name="Copeland A."/>
            <person name="Barry K.W."/>
            <person name="Cichocki N."/>
            <person name="Veneault-Fourrey C."/>
            <person name="LaButti K."/>
            <person name="Lindquist E.A."/>
            <person name="Lipzen A."/>
            <person name="Lundell T."/>
            <person name="Morin E."/>
            <person name="Murat C."/>
            <person name="Riley R."/>
            <person name="Ohm R."/>
            <person name="Sun H."/>
            <person name="Tunlid A."/>
            <person name="Henrissat B."/>
            <person name="Grigoriev I.V."/>
            <person name="Hibbett D.S."/>
            <person name="Martin F."/>
        </authorList>
    </citation>
    <scope>NUCLEOTIDE SEQUENCE [LARGE SCALE GENOMIC DNA]</scope>
    <source>
        <strain evidence="3 4">Koide BX008</strain>
    </source>
</reference>
<feature type="domain" description="DNA helicase Pif1-like DEAD-box helicase" evidence="2">
    <location>
        <begin position="6"/>
        <end position="77"/>
    </location>
</feature>
<keyword evidence="4" id="KW-1185">Reference proteome</keyword>
<keyword evidence="1" id="KW-0234">DNA repair</keyword>
<dbReference type="Pfam" id="PF05970">
    <property type="entry name" value="PIF1"/>
    <property type="match status" value="1"/>
</dbReference>
<dbReference type="GO" id="GO:0005524">
    <property type="term" value="F:ATP binding"/>
    <property type="evidence" value="ECO:0007669"/>
    <property type="project" value="UniProtKB-KW"/>
</dbReference>
<evidence type="ECO:0000259" key="2">
    <source>
        <dbReference type="Pfam" id="PF05970"/>
    </source>
</evidence>
<comment type="cofactor">
    <cofactor evidence="1">
        <name>Mg(2+)</name>
        <dbReference type="ChEBI" id="CHEBI:18420"/>
    </cofactor>
</comment>